<protein>
    <recommendedName>
        <fullName evidence="6 7">Cell division protein FtsA</fullName>
    </recommendedName>
</protein>
<reference evidence="9 10" key="1">
    <citation type="journal article" date="2018" name="Nat. Biotechnol.">
        <title>A standardized bacterial taxonomy based on genome phylogeny substantially revises the tree of life.</title>
        <authorList>
            <person name="Parks D.H."/>
            <person name="Chuvochina M."/>
            <person name="Waite D.W."/>
            <person name="Rinke C."/>
            <person name="Skarshewski A."/>
            <person name="Chaumeil P.A."/>
            <person name="Hugenholtz P."/>
        </authorList>
    </citation>
    <scope>NUCLEOTIDE SEQUENCE [LARGE SCALE GENOMIC DNA]</scope>
    <source>
        <strain evidence="9">UBA9956</strain>
    </source>
</reference>
<evidence type="ECO:0000256" key="6">
    <source>
        <dbReference type="HAMAP-Rule" id="MF_02033"/>
    </source>
</evidence>
<dbReference type="Proteomes" id="UP000264062">
    <property type="component" value="Unassembled WGS sequence"/>
</dbReference>
<dbReference type="Gene3D" id="3.30.420.40">
    <property type="match status" value="1"/>
</dbReference>
<keyword evidence="2 6" id="KW-1003">Cell membrane</keyword>
<sequence length="408" mass="44149">MDITVLDIGTSSVKTLMASLDENGSINVNGFANTKNSGMAKSRIVDIDLTIIAIKESIQSAEIMAGRKADNLFVSIGGSDTIGISSKGIIATKHSGGAITPEDVVRVIAQAKVVLTIDSNILHVIPKEYTVDDQTNIKNPVGLLGSKLSAETMVIAVQNILIQNINNAVERSGFKVNELISQHVAAFHSTLDREEMDLGVALIDIGGGSTKISIFNEDAIRYIDTIDVAGDHITKDISIGLRLTKNDSESIKLKHGACLKDLVSNEETFSAPGLNERESRTISTSDLFEIIAPRVDEIIELVSKSIEKSNMFDKLNAGIVLTGGTANLRGIKERFERKTNLPVKIGTPQRLSGITDNLNNPSFAVSVGMLLYATEMFRQTGGSLSKKNLSFDGSINRFMNFFKDMFKL</sequence>
<name>A0A350HBV4_UNCW3</name>
<evidence type="ECO:0000256" key="4">
    <source>
        <dbReference type="ARBA" id="ARBA00023136"/>
    </source>
</evidence>
<dbReference type="GO" id="GO:0032153">
    <property type="term" value="C:cell division site"/>
    <property type="evidence" value="ECO:0007669"/>
    <property type="project" value="UniProtKB-UniRule"/>
</dbReference>
<evidence type="ECO:0000256" key="2">
    <source>
        <dbReference type="ARBA" id="ARBA00022475"/>
    </source>
</evidence>
<keyword evidence="3 6" id="KW-0132">Cell division</keyword>
<evidence type="ECO:0000256" key="7">
    <source>
        <dbReference type="PIRNR" id="PIRNR003101"/>
    </source>
</evidence>
<dbReference type="Gene3D" id="3.30.1490.110">
    <property type="match status" value="1"/>
</dbReference>
<dbReference type="InterPro" id="IPR043129">
    <property type="entry name" value="ATPase_NBD"/>
</dbReference>
<evidence type="ECO:0000256" key="1">
    <source>
        <dbReference type="ARBA" id="ARBA00007381"/>
    </source>
</evidence>
<dbReference type="Pfam" id="PF02491">
    <property type="entry name" value="SHS2_FTSA"/>
    <property type="match status" value="1"/>
</dbReference>
<dbReference type="HAMAP" id="MF_02033">
    <property type="entry name" value="FtsA"/>
    <property type="match status" value="1"/>
</dbReference>
<evidence type="ECO:0000256" key="3">
    <source>
        <dbReference type="ARBA" id="ARBA00022618"/>
    </source>
</evidence>
<dbReference type="CDD" id="cd24048">
    <property type="entry name" value="ASKHA_NBD_FtsA"/>
    <property type="match status" value="1"/>
</dbReference>
<keyword evidence="4 6" id="KW-0472">Membrane</keyword>
<comment type="subcellular location">
    <subcellularLocation>
        <location evidence="6">Cell membrane</location>
        <topology evidence="6">Peripheral membrane protein</topology>
        <orientation evidence="6">Cytoplasmic side</orientation>
    </subcellularLocation>
    <text evidence="6">Localizes to the Z ring in an FtsZ-dependent manner. Targeted to the membrane through a conserved C-terminal amphipathic helix.</text>
</comment>
<dbReference type="InterPro" id="IPR050696">
    <property type="entry name" value="FtsA/MreB"/>
</dbReference>
<proteinExistence type="inferred from homology"/>
<dbReference type="InterPro" id="IPR003494">
    <property type="entry name" value="SHS2_FtsA"/>
</dbReference>
<dbReference type="Pfam" id="PF14450">
    <property type="entry name" value="FtsA"/>
    <property type="match status" value="1"/>
</dbReference>
<evidence type="ECO:0000259" key="8">
    <source>
        <dbReference type="SMART" id="SM00842"/>
    </source>
</evidence>
<evidence type="ECO:0000313" key="9">
    <source>
        <dbReference type="EMBL" id="HAV93020.1"/>
    </source>
</evidence>
<dbReference type="PANTHER" id="PTHR32432:SF4">
    <property type="entry name" value="CELL DIVISION PROTEIN FTSA"/>
    <property type="match status" value="1"/>
</dbReference>
<dbReference type="PROSITE" id="PS00329">
    <property type="entry name" value="HSP70_2"/>
    <property type="match status" value="1"/>
</dbReference>
<feature type="domain" description="SHS2" evidence="8">
    <location>
        <begin position="3"/>
        <end position="190"/>
    </location>
</feature>
<comment type="caution">
    <text evidence="9">The sequence shown here is derived from an EMBL/GenBank/DDBJ whole genome shotgun (WGS) entry which is preliminary data.</text>
</comment>
<dbReference type="NCBIfam" id="TIGR01174">
    <property type="entry name" value="ftsA"/>
    <property type="match status" value="1"/>
</dbReference>
<evidence type="ECO:0000256" key="5">
    <source>
        <dbReference type="ARBA" id="ARBA00023306"/>
    </source>
</evidence>
<dbReference type="GO" id="GO:0043093">
    <property type="term" value="P:FtsZ-dependent cytokinesis"/>
    <property type="evidence" value="ECO:0007669"/>
    <property type="project" value="UniProtKB-UniRule"/>
</dbReference>
<comment type="similarity">
    <text evidence="1">Belongs to the heat shock protein 70 family.</text>
</comment>
<organism evidence="9 10">
    <name type="scientific">candidate division WOR-3 bacterium</name>
    <dbReference type="NCBI Taxonomy" id="2052148"/>
    <lineage>
        <taxon>Bacteria</taxon>
        <taxon>Bacteria division WOR-3</taxon>
    </lineage>
</organism>
<dbReference type="InterPro" id="IPR018181">
    <property type="entry name" value="Heat_shock_70_CS"/>
</dbReference>
<gene>
    <name evidence="6 9" type="primary">ftsA</name>
    <name evidence="9" type="ORF">DCW38_07580</name>
</gene>
<dbReference type="GO" id="GO:0009898">
    <property type="term" value="C:cytoplasmic side of plasma membrane"/>
    <property type="evidence" value="ECO:0007669"/>
    <property type="project" value="UniProtKB-UniRule"/>
</dbReference>
<dbReference type="InterPro" id="IPR020823">
    <property type="entry name" value="Cell_div_FtsA"/>
</dbReference>
<comment type="function">
    <text evidence="6 7">Cell division protein that is involved in the assembly of the Z ring. May serve as a membrane anchor for the Z ring.</text>
</comment>
<comment type="subunit">
    <text evidence="6">Self-interacts. Interacts with FtsZ.</text>
</comment>
<keyword evidence="5 6" id="KW-0131">Cell cycle</keyword>
<comment type="similarity">
    <text evidence="6 7">Belongs to the FtsA/MreB family.</text>
</comment>
<dbReference type="PIRSF" id="PIRSF003101">
    <property type="entry name" value="FtsA"/>
    <property type="match status" value="1"/>
</dbReference>
<dbReference type="EMBL" id="DMZY01000223">
    <property type="protein sequence ID" value="HAV93020.1"/>
    <property type="molecule type" value="Genomic_DNA"/>
</dbReference>
<dbReference type="AlphaFoldDB" id="A0A350HBV4"/>
<dbReference type="SUPFAM" id="SSF53067">
    <property type="entry name" value="Actin-like ATPase domain"/>
    <property type="match status" value="2"/>
</dbReference>
<dbReference type="SMART" id="SM00842">
    <property type="entry name" value="FtsA"/>
    <property type="match status" value="1"/>
</dbReference>
<accession>A0A350HBV4</accession>
<evidence type="ECO:0000313" key="10">
    <source>
        <dbReference type="Proteomes" id="UP000264062"/>
    </source>
</evidence>
<dbReference type="PANTHER" id="PTHR32432">
    <property type="entry name" value="CELL DIVISION PROTEIN FTSA-RELATED"/>
    <property type="match status" value="1"/>
</dbReference>